<feature type="domain" description="Inner membrane protein YejM N-terminal" evidence="3">
    <location>
        <begin position="14"/>
        <end position="258"/>
    </location>
</feature>
<feature type="transmembrane region" description="Helical" evidence="1">
    <location>
        <begin position="25"/>
        <end position="46"/>
    </location>
</feature>
<keyword evidence="5" id="KW-1185">Reference proteome</keyword>
<feature type="transmembrane region" description="Helical" evidence="1">
    <location>
        <begin position="93"/>
        <end position="110"/>
    </location>
</feature>
<organism evidence="4 5">
    <name type="scientific">[Actinobacillus] rossii</name>
    <dbReference type="NCBI Taxonomy" id="123820"/>
    <lineage>
        <taxon>Bacteria</taxon>
        <taxon>Pseudomonadati</taxon>
        <taxon>Pseudomonadota</taxon>
        <taxon>Gammaproteobacteria</taxon>
        <taxon>Pasteurellales</taxon>
        <taxon>Pasteurellaceae</taxon>
    </lineage>
</organism>
<feature type="transmembrane region" description="Helical" evidence="1">
    <location>
        <begin position="175"/>
        <end position="197"/>
    </location>
</feature>
<dbReference type="InterPro" id="IPR012159">
    <property type="entry name" value="YejM-like"/>
</dbReference>
<evidence type="ECO:0000313" key="5">
    <source>
        <dbReference type="Proteomes" id="UP000254649"/>
    </source>
</evidence>
<dbReference type="PIRSF" id="PIRSF004950">
    <property type="entry name" value="Mmb_sulf_HI0842"/>
    <property type="match status" value="1"/>
</dbReference>
<evidence type="ECO:0000256" key="1">
    <source>
        <dbReference type="SAM" id="Phobius"/>
    </source>
</evidence>
<dbReference type="InterPro" id="IPR017850">
    <property type="entry name" value="Alkaline_phosphatase_core_sf"/>
</dbReference>
<reference evidence="4 5" key="1">
    <citation type="submission" date="2018-06" db="EMBL/GenBank/DDBJ databases">
        <authorList>
            <consortium name="Pathogen Informatics"/>
            <person name="Doyle S."/>
        </authorList>
    </citation>
    <scope>NUCLEOTIDE SEQUENCE [LARGE SCALE GENOMIC DNA]</scope>
    <source>
        <strain evidence="4 5">NCTC10801</strain>
    </source>
</reference>
<dbReference type="OrthoDB" id="236686at2"/>
<keyword evidence="1" id="KW-1133">Transmembrane helix</keyword>
<dbReference type="EMBL" id="UFRQ01000003">
    <property type="protein sequence ID" value="SUT96339.1"/>
    <property type="molecule type" value="Genomic_DNA"/>
</dbReference>
<protein>
    <submittedName>
        <fullName evidence="4">Sulfatase</fullName>
    </submittedName>
</protein>
<proteinExistence type="predicted"/>
<accession>A0A380U6N2</accession>
<feature type="transmembrane region" description="Helical" evidence="1">
    <location>
        <begin position="58"/>
        <end position="81"/>
    </location>
</feature>
<evidence type="ECO:0000259" key="3">
    <source>
        <dbReference type="Pfam" id="PF11893"/>
    </source>
</evidence>
<dbReference type="Gene3D" id="3.40.720.10">
    <property type="entry name" value="Alkaline Phosphatase, subunit A"/>
    <property type="match status" value="1"/>
</dbReference>
<evidence type="ECO:0000313" key="4">
    <source>
        <dbReference type="EMBL" id="SUT96339.1"/>
    </source>
</evidence>
<evidence type="ECO:0000259" key="2">
    <source>
        <dbReference type="Pfam" id="PF00884"/>
    </source>
</evidence>
<feature type="transmembrane region" description="Helical" evidence="1">
    <location>
        <begin position="142"/>
        <end position="163"/>
    </location>
</feature>
<dbReference type="SUPFAM" id="SSF53649">
    <property type="entry name" value="Alkaline phosphatase-like"/>
    <property type="match status" value="1"/>
</dbReference>
<dbReference type="Proteomes" id="UP000254649">
    <property type="component" value="Unassembled WGS sequence"/>
</dbReference>
<gene>
    <name evidence="4" type="primary">yejM</name>
    <name evidence="4" type="ORF">NCTC10801_02694</name>
</gene>
<dbReference type="PANTHER" id="PTHR43751:SF3">
    <property type="entry name" value="SULFATASE N-TERMINAL DOMAIN-CONTAINING PROTEIN"/>
    <property type="match status" value="1"/>
</dbReference>
<sequence>MFWFKKGKRALGMQYREQTSMKISWGHWFAFFNILWAIIIGSRYAFIIDWPETLLGKLYFFISLLGHFSFVSFSLYLLIVFPLSFIIKNERTFRGVTVIIATIATTLLLVDTEVFARFNLHLSSVVWNLLVNPENGELSRDWQIFFTPMPLMLLVQMLFSRWAWYKLRSLERQKWFRGVGVVLTCLFVATHLIYAWADAFIYRPITMQKSNFPLSYPMTARTFLEKHGFINKDEYDNLVDQDGRPDSPAIDYPKHPLTYAAPNANNANLLIITVSGLRADAIAHMPMLNQFAQNATQFKNHYSTGNTNNAGLTGLFYGLNANYTDSLLNHKTPSVLVEKMRQDNYQFGLFSATNFKDTIFDQTLFHNMKLPKAKRNTPNNESAVKNWQDWYIKRDVTKPWFTYLNLDIARLVRTRSFSTLAEEQNFYYEQLTQLDNQLNQVLSALSQEHQLENTAVVITAEQGYVFQASDNDLADNFSEDEVHVPMIVEWKELNAGVENKLSSHIDVLPALMYHLFWVENPDSDYSQGRNLFDFTQTRDWALAANHRWFAIITYNGTQYHIDTKGNYQKFDRAYEKLPSNRPPLGLFLDVFNQIGSFIEK</sequence>
<name>A0A380U6N2_9PAST</name>
<keyword evidence="1" id="KW-0472">Membrane</keyword>
<dbReference type="Pfam" id="PF11893">
    <property type="entry name" value="DUF3413"/>
    <property type="match status" value="1"/>
</dbReference>
<dbReference type="PANTHER" id="PTHR43751">
    <property type="entry name" value="SULFATASE"/>
    <property type="match status" value="1"/>
</dbReference>
<dbReference type="InterPro" id="IPR000917">
    <property type="entry name" value="Sulfatase_N"/>
</dbReference>
<dbReference type="InterPro" id="IPR052701">
    <property type="entry name" value="GAG_Ulvan_Degrading_Sulfatases"/>
</dbReference>
<dbReference type="AlphaFoldDB" id="A0A380U6N2"/>
<dbReference type="Pfam" id="PF00884">
    <property type="entry name" value="Sulfatase"/>
    <property type="match status" value="1"/>
</dbReference>
<dbReference type="InterPro" id="IPR024588">
    <property type="entry name" value="YejM_N"/>
</dbReference>
<feature type="domain" description="Sulfatase N-terminal" evidence="2">
    <location>
        <begin position="277"/>
        <end position="514"/>
    </location>
</feature>
<keyword evidence="1" id="KW-0812">Transmembrane</keyword>